<evidence type="ECO:0000313" key="7">
    <source>
        <dbReference type="EMBL" id="MCW8344525.1"/>
    </source>
</evidence>
<dbReference type="Pfam" id="PF04116">
    <property type="entry name" value="FA_hydroxylase"/>
    <property type="match status" value="1"/>
</dbReference>
<gene>
    <name evidence="7" type="ORF">MD535_00595</name>
</gene>
<evidence type="ECO:0000256" key="5">
    <source>
        <dbReference type="SAM" id="Phobius"/>
    </source>
</evidence>
<dbReference type="InterPro" id="IPR050307">
    <property type="entry name" value="Sterol_Desaturase_Related"/>
</dbReference>
<evidence type="ECO:0000256" key="3">
    <source>
        <dbReference type="ARBA" id="ARBA00022989"/>
    </source>
</evidence>
<reference evidence="7" key="1">
    <citation type="submission" date="2022-02" db="EMBL/GenBank/DDBJ databases">
        <title>Vibrio sp. nov, a new bacterium isolated from seawater.</title>
        <authorList>
            <person name="Yuan Y."/>
        </authorList>
    </citation>
    <scope>NUCLEOTIDE SEQUENCE</scope>
    <source>
        <strain evidence="7">ZSDZ65</strain>
    </source>
</reference>
<evidence type="ECO:0000256" key="4">
    <source>
        <dbReference type="ARBA" id="ARBA00023136"/>
    </source>
</evidence>
<keyword evidence="2 5" id="KW-0812">Transmembrane</keyword>
<dbReference type="GO" id="GO:0005506">
    <property type="term" value="F:iron ion binding"/>
    <property type="evidence" value="ECO:0007669"/>
    <property type="project" value="InterPro"/>
</dbReference>
<feature type="transmembrane region" description="Helical" evidence="5">
    <location>
        <begin position="147"/>
        <end position="171"/>
    </location>
</feature>
<dbReference type="GO" id="GO:0008610">
    <property type="term" value="P:lipid biosynthetic process"/>
    <property type="evidence" value="ECO:0007669"/>
    <property type="project" value="InterPro"/>
</dbReference>
<dbReference type="GO" id="GO:0016020">
    <property type="term" value="C:membrane"/>
    <property type="evidence" value="ECO:0007669"/>
    <property type="project" value="UniProtKB-SubCell"/>
</dbReference>
<keyword evidence="8" id="KW-1185">Reference proteome</keyword>
<evidence type="ECO:0000256" key="2">
    <source>
        <dbReference type="ARBA" id="ARBA00022692"/>
    </source>
</evidence>
<feature type="domain" description="Fatty acid hydroxylase" evidence="6">
    <location>
        <begin position="94"/>
        <end position="230"/>
    </location>
</feature>
<dbReference type="GO" id="GO:0016491">
    <property type="term" value="F:oxidoreductase activity"/>
    <property type="evidence" value="ECO:0007669"/>
    <property type="project" value="InterPro"/>
</dbReference>
<evidence type="ECO:0000313" key="8">
    <source>
        <dbReference type="Proteomes" id="UP001155587"/>
    </source>
</evidence>
<feature type="transmembrane region" description="Helical" evidence="5">
    <location>
        <begin position="6"/>
        <end position="24"/>
    </location>
</feature>
<name>A0A9X3HUJ3_9VIBR</name>
<comment type="caution">
    <text evidence="7">The sequence shown here is derived from an EMBL/GenBank/DDBJ whole genome shotgun (WGS) entry which is preliminary data.</text>
</comment>
<feature type="transmembrane region" description="Helical" evidence="5">
    <location>
        <begin position="45"/>
        <end position="67"/>
    </location>
</feature>
<feature type="transmembrane region" description="Helical" evidence="5">
    <location>
        <begin position="87"/>
        <end position="106"/>
    </location>
</feature>
<dbReference type="EMBL" id="JAKRRY010000001">
    <property type="protein sequence ID" value="MCW8344525.1"/>
    <property type="molecule type" value="Genomic_DNA"/>
</dbReference>
<dbReference type="Proteomes" id="UP001155587">
    <property type="component" value="Unassembled WGS sequence"/>
</dbReference>
<keyword evidence="4 5" id="KW-0472">Membrane</keyword>
<dbReference type="PANTHER" id="PTHR11863">
    <property type="entry name" value="STEROL DESATURASE"/>
    <property type="match status" value="1"/>
</dbReference>
<proteinExistence type="predicted"/>
<accession>A0A9X3HUJ3</accession>
<sequence>MENSDAIRLLIFITVLVACAVWEYQSPRKDRTRTRQLRWTNNLGLVGFNSILLAAIMPLLAIDAAYLAQQNNIGLFNQFDTISHSEFAQWMLIPLCVVLLDGAIYFQHLIFHRVPILWRLHRMHHSDRDIDVTTGARFHPIEIILSMIIKIALILLLGVPPLAVLLFEIILNASAMFNHSNGFLPLSVDRPLRKWIVTPDFHRVHHSIITKETHSNFGFFLSIWDQLFGTYRAQPEKGHHDVIIGIPQFSDPREQRLDKMLTQPFREPDS</sequence>
<organism evidence="7 8">
    <name type="scientific">Vibrio qingdaonensis</name>
    <dbReference type="NCBI Taxonomy" id="2829491"/>
    <lineage>
        <taxon>Bacteria</taxon>
        <taxon>Pseudomonadati</taxon>
        <taxon>Pseudomonadota</taxon>
        <taxon>Gammaproteobacteria</taxon>
        <taxon>Vibrionales</taxon>
        <taxon>Vibrionaceae</taxon>
        <taxon>Vibrio</taxon>
    </lineage>
</organism>
<comment type="subcellular location">
    <subcellularLocation>
        <location evidence="1">Membrane</location>
    </subcellularLocation>
</comment>
<dbReference type="InterPro" id="IPR006694">
    <property type="entry name" value="Fatty_acid_hydroxylase"/>
</dbReference>
<keyword evidence="3 5" id="KW-1133">Transmembrane helix</keyword>
<protein>
    <submittedName>
        <fullName evidence="7">Sterol desaturase family protein</fullName>
    </submittedName>
</protein>
<dbReference type="RefSeq" id="WP_265672947.1">
    <property type="nucleotide sequence ID" value="NZ_JAKRRY010000001.1"/>
</dbReference>
<dbReference type="AlphaFoldDB" id="A0A9X3HUJ3"/>
<evidence type="ECO:0000259" key="6">
    <source>
        <dbReference type="Pfam" id="PF04116"/>
    </source>
</evidence>
<evidence type="ECO:0000256" key="1">
    <source>
        <dbReference type="ARBA" id="ARBA00004370"/>
    </source>
</evidence>